<dbReference type="PANTHER" id="PTHR43845:SF1">
    <property type="entry name" value="BLR5969 PROTEIN"/>
    <property type="match status" value="1"/>
</dbReference>
<dbReference type="EMBL" id="CP000302">
    <property type="protein sequence ID" value="ABE53917.1"/>
    <property type="molecule type" value="Genomic_DNA"/>
</dbReference>
<keyword evidence="2" id="KW-1185">Reference proteome</keyword>
<dbReference type="KEGG" id="sdn:Sden_0627"/>
<dbReference type="AlphaFoldDB" id="Q12RK9"/>
<dbReference type="HOGENOM" id="CLU_035301_7_0_6"/>
<dbReference type="InterPro" id="IPR042099">
    <property type="entry name" value="ANL_N_sf"/>
</dbReference>
<accession>Q12RK9</accession>
<dbReference type="STRING" id="318161.Sden_0627"/>
<evidence type="ECO:0000313" key="1">
    <source>
        <dbReference type="EMBL" id="ABE53917.1"/>
    </source>
</evidence>
<proteinExistence type="predicted"/>
<dbReference type="Gene3D" id="3.30.300.30">
    <property type="match status" value="1"/>
</dbReference>
<protein>
    <submittedName>
        <fullName evidence="1">Coenzyme F390 synthetase</fullName>
    </submittedName>
</protein>
<reference evidence="1 2" key="1">
    <citation type="submission" date="2006-03" db="EMBL/GenBank/DDBJ databases">
        <title>Complete sequence of Shewanella denitrificans OS217.</title>
        <authorList>
            <consortium name="US DOE Joint Genome Institute"/>
            <person name="Copeland A."/>
            <person name="Lucas S."/>
            <person name="Lapidus A."/>
            <person name="Barry K."/>
            <person name="Detter J.C."/>
            <person name="Glavina del Rio T."/>
            <person name="Hammon N."/>
            <person name="Israni S."/>
            <person name="Dalin E."/>
            <person name="Tice H."/>
            <person name="Pitluck S."/>
            <person name="Brettin T."/>
            <person name="Bruce D."/>
            <person name="Han C."/>
            <person name="Tapia R."/>
            <person name="Gilna P."/>
            <person name="Kiss H."/>
            <person name="Schmutz J."/>
            <person name="Larimer F."/>
            <person name="Land M."/>
            <person name="Hauser L."/>
            <person name="Kyrpides N."/>
            <person name="Lykidis A."/>
            <person name="Richardson P."/>
        </authorList>
    </citation>
    <scope>NUCLEOTIDE SEQUENCE [LARGE SCALE GENOMIC DNA]</scope>
    <source>
        <strain evidence="2">OS217 / ATCC BAA-1090 / DSM 15013</strain>
    </source>
</reference>
<dbReference type="Proteomes" id="UP000001982">
    <property type="component" value="Chromosome"/>
</dbReference>
<dbReference type="InterPro" id="IPR045851">
    <property type="entry name" value="AMP-bd_C_sf"/>
</dbReference>
<dbReference type="Gene3D" id="3.40.50.12780">
    <property type="entry name" value="N-terminal domain of ligase-like"/>
    <property type="match status" value="1"/>
</dbReference>
<gene>
    <name evidence="1" type="ordered locus">Sden_0627</name>
</gene>
<organism evidence="1 2">
    <name type="scientific">Shewanella denitrificans (strain OS217 / ATCC BAA-1090 / DSM 15013)</name>
    <dbReference type="NCBI Taxonomy" id="318161"/>
    <lineage>
        <taxon>Bacteria</taxon>
        <taxon>Pseudomonadati</taxon>
        <taxon>Pseudomonadota</taxon>
        <taxon>Gammaproteobacteria</taxon>
        <taxon>Alteromonadales</taxon>
        <taxon>Shewanellaceae</taxon>
        <taxon>Shewanella</taxon>
    </lineage>
</organism>
<evidence type="ECO:0000313" key="2">
    <source>
        <dbReference type="Proteomes" id="UP000001982"/>
    </source>
</evidence>
<dbReference type="eggNOG" id="COG1541">
    <property type="taxonomic scope" value="Bacteria"/>
</dbReference>
<dbReference type="PANTHER" id="PTHR43845">
    <property type="entry name" value="BLR5969 PROTEIN"/>
    <property type="match status" value="1"/>
</dbReference>
<sequence length="448" mass="49008">MHILEGEKAMFNNQLHQEWLEHIDDYINGQIELKNLFQTTESHAEKVIDYVDEQSSFYREHLRNKSGSSSQFKVLDGVPFTTKEDLRFAGTSVCSLPFDKIAMYYETTGTTGTPTPCPRSSIDVETSGAFVKKAMNDVYQARFGTMNALTAIMGPSELYAFGDTYGEICRKLGIPFVRLWPESPRVGLDKAAHLITNLGVRSLICSPAVALALARFYTSIGVAPRETSVDQIFVLGELCTPEMLQNIAHLWGANCSHGLYGSQEAHAVATGCSQGNLHFCETNYLAEILPIPGLEGIGELCLTMLVPGAKPLIRFRTGDLASFSPATNCSCGSHSRCLKVFGRVDDIITIAERQMLPASIESAVLGAVDNVLGYQVAVSTADNGTETIEVSVIATIEPGSIAQIQKKMTDYFAIPVKLNVTEQLDARTETGAYVSWKHARIIDNRKSS</sequence>
<dbReference type="SUPFAM" id="SSF56801">
    <property type="entry name" value="Acetyl-CoA synthetase-like"/>
    <property type="match status" value="1"/>
</dbReference>
<name>Q12RK9_SHEDO</name>